<evidence type="ECO:0000313" key="8">
    <source>
        <dbReference type="Proteomes" id="UP000273734"/>
    </source>
</evidence>
<gene>
    <name evidence="7" type="ORF">DF015_00270</name>
</gene>
<accession>A0AB74DE76</accession>
<dbReference type="Proteomes" id="UP000273734">
    <property type="component" value="Unassembled WGS sequence"/>
</dbReference>
<dbReference type="Gene3D" id="3.90.1150.10">
    <property type="entry name" value="Aspartate Aminotransferase, domain 1"/>
    <property type="match status" value="1"/>
</dbReference>
<dbReference type="InterPro" id="IPR006235">
    <property type="entry name" value="OAc-hSer/O-AcSer_sulfhydrylase"/>
</dbReference>
<dbReference type="SUPFAM" id="SSF53383">
    <property type="entry name" value="PLP-dependent transferases"/>
    <property type="match status" value="1"/>
</dbReference>
<dbReference type="Gene3D" id="3.40.640.10">
    <property type="entry name" value="Type I PLP-dependent aspartate aminotransferase-like (Major domain)"/>
    <property type="match status" value="1"/>
</dbReference>
<dbReference type="InterPro" id="IPR015424">
    <property type="entry name" value="PyrdxlP-dep_Trfase"/>
</dbReference>
<feature type="modified residue" description="N6-(pyridoxal phosphate)lysine" evidence="5">
    <location>
        <position position="212"/>
    </location>
</feature>
<dbReference type="GO" id="GO:0008483">
    <property type="term" value="F:transaminase activity"/>
    <property type="evidence" value="ECO:0007669"/>
    <property type="project" value="UniProtKB-KW"/>
</dbReference>
<comment type="similarity">
    <text evidence="2 6">Belongs to the trans-sulfuration enzymes family.</text>
</comment>
<dbReference type="GO" id="GO:0005737">
    <property type="term" value="C:cytoplasm"/>
    <property type="evidence" value="ECO:0007669"/>
    <property type="project" value="TreeGrafter"/>
</dbReference>
<dbReference type="InterPro" id="IPR015422">
    <property type="entry name" value="PyrdxlP-dep_Trfase_small"/>
</dbReference>
<dbReference type="InterPro" id="IPR015421">
    <property type="entry name" value="PyrdxlP-dep_Trfase_major"/>
</dbReference>
<dbReference type="Pfam" id="PF01053">
    <property type="entry name" value="Cys_Met_Meta_PP"/>
    <property type="match status" value="1"/>
</dbReference>
<evidence type="ECO:0000256" key="4">
    <source>
        <dbReference type="ARBA" id="ARBA00022898"/>
    </source>
</evidence>
<dbReference type="PANTHER" id="PTHR43797">
    <property type="entry name" value="HOMOCYSTEINE/CYSTEINE SYNTHASE"/>
    <property type="match status" value="1"/>
</dbReference>
<organism evidence="7 8">
    <name type="scientific">Burkholderia ubonensis</name>
    <dbReference type="NCBI Taxonomy" id="101571"/>
    <lineage>
        <taxon>Bacteria</taxon>
        <taxon>Pseudomonadati</taxon>
        <taxon>Pseudomonadota</taxon>
        <taxon>Betaproteobacteria</taxon>
        <taxon>Burkholderiales</taxon>
        <taxon>Burkholderiaceae</taxon>
        <taxon>Burkholderia</taxon>
        <taxon>Burkholderia cepacia complex</taxon>
    </lineage>
</organism>
<dbReference type="GO" id="GO:0006535">
    <property type="term" value="P:cysteine biosynthetic process from serine"/>
    <property type="evidence" value="ECO:0007669"/>
    <property type="project" value="TreeGrafter"/>
</dbReference>
<dbReference type="GO" id="GO:0071269">
    <property type="term" value="P:L-homocysteine biosynthetic process"/>
    <property type="evidence" value="ECO:0007669"/>
    <property type="project" value="TreeGrafter"/>
</dbReference>
<comment type="cofactor">
    <cofactor evidence="1 6">
        <name>pyridoxal 5'-phosphate</name>
        <dbReference type="ChEBI" id="CHEBI:597326"/>
    </cofactor>
</comment>
<dbReference type="PROSITE" id="PS00868">
    <property type="entry name" value="CYS_MET_METAB_PP"/>
    <property type="match status" value="1"/>
</dbReference>
<dbReference type="RefSeq" id="WP_095412706.1">
    <property type="nucleotide sequence ID" value="NZ_NQMX01000015.1"/>
</dbReference>
<evidence type="ECO:0000256" key="5">
    <source>
        <dbReference type="PIRSR" id="PIRSR001434-2"/>
    </source>
</evidence>
<evidence type="ECO:0000256" key="6">
    <source>
        <dbReference type="RuleBase" id="RU362118"/>
    </source>
</evidence>
<dbReference type="NCBIfam" id="TIGR01326">
    <property type="entry name" value="OAH_OAS_sulfhy"/>
    <property type="match status" value="1"/>
</dbReference>
<keyword evidence="4 5" id="KW-0663">Pyridoxal phosphate</keyword>
<dbReference type="GO" id="GO:0003961">
    <property type="term" value="F:O-acetylhomoserine aminocarboxypropyltransferase activity"/>
    <property type="evidence" value="ECO:0007669"/>
    <property type="project" value="TreeGrafter"/>
</dbReference>
<evidence type="ECO:0000256" key="1">
    <source>
        <dbReference type="ARBA" id="ARBA00001933"/>
    </source>
</evidence>
<dbReference type="GO" id="GO:0030170">
    <property type="term" value="F:pyridoxal phosphate binding"/>
    <property type="evidence" value="ECO:0007669"/>
    <property type="project" value="InterPro"/>
</dbReference>
<proteinExistence type="inferred from homology"/>
<dbReference type="PANTHER" id="PTHR43797:SF2">
    <property type="entry name" value="HOMOCYSTEINE_CYSTEINE SYNTHASE"/>
    <property type="match status" value="1"/>
</dbReference>
<reference evidence="7 8" key="1">
    <citation type="submission" date="2018-08" db="EMBL/GenBank/DDBJ databases">
        <title>Comparative analysis of Burkholderia isolates from Puerto Rico.</title>
        <authorList>
            <person name="Hall C."/>
            <person name="Sahl J."/>
            <person name="Wagner D."/>
        </authorList>
    </citation>
    <scope>NUCLEOTIDE SEQUENCE [LARGE SCALE GENOMIC DNA]</scope>
    <source>
        <strain evidence="7 8">Bp8964</strain>
    </source>
</reference>
<dbReference type="EMBL" id="QTNY01000001">
    <property type="protein sequence ID" value="RQP83966.1"/>
    <property type="molecule type" value="Genomic_DNA"/>
</dbReference>
<evidence type="ECO:0000313" key="7">
    <source>
        <dbReference type="EMBL" id="RQP83966.1"/>
    </source>
</evidence>
<dbReference type="GO" id="GO:0019346">
    <property type="term" value="P:transsulfuration"/>
    <property type="evidence" value="ECO:0007669"/>
    <property type="project" value="InterPro"/>
</dbReference>
<comment type="caution">
    <text evidence="7">The sequence shown here is derived from an EMBL/GenBank/DDBJ whole genome shotgun (WGS) entry which is preliminary data.</text>
</comment>
<evidence type="ECO:0000256" key="3">
    <source>
        <dbReference type="ARBA" id="ARBA00022679"/>
    </source>
</evidence>
<name>A0AB74DE76_9BURK</name>
<sequence length="431" mass="46380">MTDRASSSWRLETIAVHGGYRPDPTTRAVAVPIYQTVAYAFDDTQHGADLFDLKVQGNIYTRIMNPTTDVLEQRIAALEGGVGALALASGQAAVTYSIQTIAEAGDNIVSASTLYGGTYNLFAHTLPQYGITTRFADPRDPASFDALIDARTKAIFAESVGNPLGNITDIAALAEIAHRHGIPLIVDNTVPSPYLLRPFEHGADIVVHSLTKYLGGHGTSLGGAIVDSGKFPWAKHADRFKRLNEPDVSYHGVVYTEAFGQAAYIGRARVVPLRNMGAAISPFNAFQILQGIETLALRIERISDNTLKIAQHLARHENVEWVSYAGLPDHPDHPLVARYLSGRGPGLLTFGVKGGRAGGAKFQDALKLFTRLVNIGDTKSLATHPASTTHRQLSPAELAKAGVKEETVRLSIGIEHIDDLIADLDQALAQL</sequence>
<dbReference type="AlphaFoldDB" id="A0AB74DE76"/>
<evidence type="ECO:0000256" key="2">
    <source>
        <dbReference type="ARBA" id="ARBA00009077"/>
    </source>
</evidence>
<dbReference type="InterPro" id="IPR000277">
    <property type="entry name" value="Cys/Met-Metab_PyrdxlP-dep_enz"/>
</dbReference>
<keyword evidence="3" id="KW-0808">Transferase</keyword>
<dbReference type="PIRSF" id="PIRSF001434">
    <property type="entry name" value="CGS"/>
    <property type="match status" value="1"/>
</dbReference>
<dbReference type="FunFam" id="3.40.640.10:FF:000035">
    <property type="entry name" value="O-succinylhomoserine sulfhydrylase"/>
    <property type="match status" value="1"/>
</dbReference>
<dbReference type="GO" id="GO:0004124">
    <property type="term" value="F:cysteine synthase activity"/>
    <property type="evidence" value="ECO:0007669"/>
    <property type="project" value="TreeGrafter"/>
</dbReference>
<dbReference type="CDD" id="cd00614">
    <property type="entry name" value="CGS_like"/>
    <property type="match status" value="1"/>
</dbReference>
<dbReference type="InterPro" id="IPR054542">
    <property type="entry name" value="Cys_met_metab_PP"/>
</dbReference>
<keyword evidence="7" id="KW-0032">Aminotransferase</keyword>
<protein>
    <submittedName>
        <fullName evidence="7">Aminotransferase class I/II-fold pyridoxal phosphate-dependent enzyme</fullName>
    </submittedName>
</protein>